<dbReference type="EMBL" id="GBXM01080132">
    <property type="protein sequence ID" value="JAH28445.1"/>
    <property type="molecule type" value="Transcribed_RNA"/>
</dbReference>
<protein>
    <submittedName>
        <fullName evidence="1">Uncharacterized protein</fullName>
    </submittedName>
</protein>
<name>A0A0E9RJ13_ANGAN</name>
<dbReference type="AlphaFoldDB" id="A0A0E9RJ13"/>
<evidence type="ECO:0000313" key="1">
    <source>
        <dbReference type="EMBL" id="JAH28445.1"/>
    </source>
</evidence>
<sequence>MSAAISVEFRFLLNYFAFHFFPISMYSNRFMDCHH</sequence>
<accession>A0A0E9RJ13</accession>
<organism evidence="1">
    <name type="scientific">Anguilla anguilla</name>
    <name type="common">European freshwater eel</name>
    <name type="synonym">Muraena anguilla</name>
    <dbReference type="NCBI Taxonomy" id="7936"/>
    <lineage>
        <taxon>Eukaryota</taxon>
        <taxon>Metazoa</taxon>
        <taxon>Chordata</taxon>
        <taxon>Craniata</taxon>
        <taxon>Vertebrata</taxon>
        <taxon>Euteleostomi</taxon>
        <taxon>Actinopterygii</taxon>
        <taxon>Neopterygii</taxon>
        <taxon>Teleostei</taxon>
        <taxon>Anguilliformes</taxon>
        <taxon>Anguillidae</taxon>
        <taxon>Anguilla</taxon>
    </lineage>
</organism>
<reference evidence="1" key="2">
    <citation type="journal article" date="2015" name="Fish Shellfish Immunol.">
        <title>Early steps in the European eel (Anguilla anguilla)-Vibrio vulnificus interaction in the gills: Role of the RtxA13 toxin.</title>
        <authorList>
            <person name="Callol A."/>
            <person name="Pajuelo D."/>
            <person name="Ebbesson L."/>
            <person name="Teles M."/>
            <person name="MacKenzie S."/>
            <person name="Amaro C."/>
        </authorList>
    </citation>
    <scope>NUCLEOTIDE SEQUENCE</scope>
</reference>
<reference evidence="1" key="1">
    <citation type="submission" date="2014-11" db="EMBL/GenBank/DDBJ databases">
        <authorList>
            <person name="Amaro Gonzalez C."/>
        </authorList>
    </citation>
    <scope>NUCLEOTIDE SEQUENCE</scope>
</reference>
<proteinExistence type="predicted"/>